<evidence type="ECO:0000256" key="1">
    <source>
        <dbReference type="ARBA" id="ARBA00008383"/>
    </source>
</evidence>
<dbReference type="InterPro" id="IPR023606">
    <property type="entry name" value="CoA-Trfase_III_dom_1_sf"/>
</dbReference>
<dbReference type="GO" id="GO:0008410">
    <property type="term" value="F:CoA-transferase activity"/>
    <property type="evidence" value="ECO:0007669"/>
    <property type="project" value="TreeGrafter"/>
</dbReference>
<dbReference type="OrthoDB" id="2120146at2759"/>
<comment type="similarity">
    <text evidence="1">Belongs to the CoA-transferase III family.</text>
</comment>
<sequence>MIVTSTASILRSSFFRNLSPAPPSWLCAIPIAHKSASQRPSASLRNLATTTARLPLSDVRIIAVEQFGAGPFGTTHLCDIGAEVIKVEDPNNGGDVARYVPSPAKVAEDNIYFECFNRNKKSISLDLSKPAGKKVFEDLVKVSDAVYSNLRGDVPKKIGITYEQLKHVNPKIVCVSLSAFGMSGPRLKNPGYDPVLQGLCGWMDVTGDPDGPPTKSGLSLVDYAGGVIAALSLVSGVHAARRDGAGMDCDVSLYDTAMNFLGYPATFNLSTGGKYRPERSYHSAHPTLIPFQACPTSDGWITIACAKEKFWQRLCGVFGKPEWTTDPKFKDFAARHQNRTLVVNAIEAVTQTKTSAEWLELLEDAGVPCGPVNSVHDALRDAHLPSRDLLVEYDHPTLGTVRHIGSPVKVGNMHRVHQRGPMRNEHGDELMRGLLGYDSAAIQELRSDGAFGKSADDSGRLEAAM</sequence>
<dbReference type="Gene3D" id="3.40.50.10540">
    <property type="entry name" value="Crotonobetainyl-coa:carnitine coa-transferase, domain 1"/>
    <property type="match status" value="1"/>
</dbReference>
<accession>A0A139AMA1</accession>
<dbReference type="Proteomes" id="UP000070544">
    <property type="component" value="Unassembled WGS sequence"/>
</dbReference>
<dbReference type="InterPro" id="IPR003673">
    <property type="entry name" value="CoA-Trfase_fam_III"/>
</dbReference>
<evidence type="ECO:0000313" key="3">
    <source>
        <dbReference type="EMBL" id="KXS17643.1"/>
    </source>
</evidence>
<dbReference type="InterPro" id="IPR044855">
    <property type="entry name" value="CoA-Trfase_III_dom3_sf"/>
</dbReference>
<dbReference type="EMBL" id="KQ965746">
    <property type="protein sequence ID" value="KXS17643.1"/>
    <property type="molecule type" value="Genomic_DNA"/>
</dbReference>
<proteinExistence type="inferred from homology"/>
<dbReference type="Gene3D" id="3.30.1540.10">
    <property type="entry name" value="formyl-coa transferase, domain 3"/>
    <property type="match status" value="1"/>
</dbReference>
<keyword evidence="4" id="KW-1185">Reference proteome</keyword>
<keyword evidence="2" id="KW-0808">Transferase</keyword>
<dbReference type="Pfam" id="PF02515">
    <property type="entry name" value="CoA_transf_3"/>
    <property type="match status" value="1"/>
</dbReference>
<dbReference type="PANTHER" id="PTHR48207:SF3">
    <property type="entry name" value="SUCCINATE--HYDROXYMETHYLGLUTARATE COA-TRANSFERASE"/>
    <property type="match status" value="1"/>
</dbReference>
<gene>
    <name evidence="3" type="ORF">M427DRAFT_54570</name>
</gene>
<organism evidence="3 4">
    <name type="scientific">Gonapodya prolifera (strain JEL478)</name>
    <name type="common">Monoblepharis prolifera</name>
    <dbReference type="NCBI Taxonomy" id="1344416"/>
    <lineage>
        <taxon>Eukaryota</taxon>
        <taxon>Fungi</taxon>
        <taxon>Fungi incertae sedis</taxon>
        <taxon>Chytridiomycota</taxon>
        <taxon>Chytridiomycota incertae sedis</taxon>
        <taxon>Monoblepharidomycetes</taxon>
        <taxon>Monoblepharidales</taxon>
        <taxon>Gonapodyaceae</taxon>
        <taxon>Gonapodya</taxon>
    </lineage>
</organism>
<reference evidence="3 4" key="1">
    <citation type="journal article" date="2015" name="Genome Biol. Evol.">
        <title>Phylogenomic analyses indicate that early fungi evolved digesting cell walls of algal ancestors of land plants.</title>
        <authorList>
            <person name="Chang Y."/>
            <person name="Wang S."/>
            <person name="Sekimoto S."/>
            <person name="Aerts A.L."/>
            <person name="Choi C."/>
            <person name="Clum A."/>
            <person name="LaButti K.M."/>
            <person name="Lindquist E.A."/>
            <person name="Yee Ngan C."/>
            <person name="Ohm R.A."/>
            <person name="Salamov A.A."/>
            <person name="Grigoriev I.V."/>
            <person name="Spatafora J.W."/>
            <person name="Berbee M.L."/>
        </authorList>
    </citation>
    <scope>NUCLEOTIDE SEQUENCE [LARGE SCALE GENOMIC DNA]</scope>
    <source>
        <strain evidence="3 4">JEL478</strain>
    </source>
</reference>
<evidence type="ECO:0000256" key="2">
    <source>
        <dbReference type="ARBA" id="ARBA00022679"/>
    </source>
</evidence>
<protein>
    <submittedName>
        <fullName evidence="3">L-carnitine dehydratase/bile acid-inducible protein F</fullName>
    </submittedName>
</protein>
<dbReference type="STRING" id="1344416.A0A139AMA1"/>
<dbReference type="PANTHER" id="PTHR48207">
    <property type="entry name" value="SUCCINATE--HYDROXYMETHYLGLUTARATE COA-TRANSFERASE"/>
    <property type="match status" value="1"/>
</dbReference>
<dbReference type="InterPro" id="IPR050483">
    <property type="entry name" value="CoA-transferase_III_domain"/>
</dbReference>
<evidence type="ECO:0000313" key="4">
    <source>
        <dbReference type="Proteomes" id="UP000070544"/>
    </source>
</evidence>
<dbReference type="SUPFAM" id="SSF89796">
    <property type="entry name" value="CoA-transferase family III (CaiB/BaiF)"/>
    <property type="match status" value="1"/>
</dbReference>
<dbReference type="AlphaFoldDB" id="A0A139AMA1"/>
<name>A0A139AMA1_GONPJ</name>